<dbReference type="InterPro" id="IPR041988">
    <property type="entry name" value="Ribosomal_uL24_KOW"/>
</dbReference>
<dbReference type="Gene3D" id="2.30.30.30">
    <property type="match status" value="1"/>
</dbReference>
<dbReference type="CDD" id="cd06089">
    <property type="entry name" value="KOW_RPL26"/>
    <property type="match status" value="1"/>
</dbReference>
<protein>
    <recommendedName>
        <fullName evidence="4 5">Large ribosomal subunit protein uL24</fullName>
    </recommendedName>
</protein>
<comment type="subunit">
    <text evidence="5">Part of the 50S ribosomal subunit.</text>
</comment>
<dbReference type="STRING" id="1797240.A3D68_01900"/>
<name>A0A1F4XQR7_9BACT</name>
<evidence type="ECO:0000256" key="1">
    <source>
        <dbReference type="ARBA" id="ARBA00010618"/>
    </source>
</evidence>
<dbReference type="SMART" id="SM00739">
    <property type="entry name" value="KOW"/>
    <property type="match status" value="1"/>
</dbReference>
<dbReference type="InterPro" id="IPR057264">
    <property type="entry name" value="Ribosomal_uL24_C"/>
</dbReference>
<comment type="function">
    <text evidence="5">One of the proteins that surrounds the polypeptide exit tunnel on the outside of the subunit.</text>
</comment>
<proteinExistence type="inferred from homology"/>
<evidence type="ECO:0000256" key="2">
    <source>
        <dbReference type="ARBA" id="ARBA00022980"/>
    </source>
</evidence>
<dbReference type="GO" id="GO:1990904">
    <property type="term" value="C:ribonucleoprotein complex"/>
    <property type="evidence" value="ECO:0007669"/>
    <property type="project" value="UniProtKB-KW"/>
</dbReference>
<dbReference type="NCBIfam" id="TIGR01079">
    <property type="entry name" value="rplX_bact"/>
    <property type="match status" value="1"/>
</dbReference>
<evidence type="ECO:0000256" key="3">
    <source>
        <dbReference type="ARBA" id="ARBA00023274"/>
    </source>
</evidence>
<accession>A0A1F4XQR7</accession>
<comment type="similarity">
    <text evidence="1 5 6">Belongs to the universal ribosomal protein uL24 family.</text>
</comment>
<dbReference type="InterPro" id="IPR008991">
    <property type="entry name" value="Translation_prot_SH3-like_sf"/>
</dbReference>
<evidence type="ECO:0000256" key="6">
    <source>
        <dbReference type="RuleBase" id="RU003477"/>
    </source>
</evidence>
<keyword evidence="5" id="KW-0699">rRNA-binding</keyword>
<feature type="domain" description="KOW" evidence="7">
    <location>
        <begin position="4"/>
        <end position="31"/>
    </location>
</feature>
<keyword evidence="5" id="KW-0694">RNA-binding</keyword>
<gene>
    <name evidence="5" type="primary">rplX</name>
    <name evidence="8" type="ORF">A3D68_01900</name>
</gene>
<dbReference type="HAMAP" id="MF_01326_B">
    <property type="entry name" value="Ribosomal_uL24_B"/>
    <property type="match status" value="1"/>
</dbReference>
<dbReference type="AlphaFoldDB" id="A0A1F4XQR7"/>
<dbReference type="Pfam" id="PF00467">
    <property type="entry name" value="KOW"/>
    <property type="match status" value="1"/>
</dbReference>
<dbReference type="GO" id="GO:0005840">
    <property type="term" value="C:ribosome"/>
    <property type="evidence" value="ECO:0007669"/>
    <property type="project" value="UniProtKB-KW"/>
</dbReference>
<dbReference type="GO" id="GO:0006412">
    <property type="term" value="P:translation"/>
    <property type="evidence" value="ECO:0007669"/>
    <property type="project" value="UniProtKB-UniRule"/>
</dbReference>
<evidence type="ECO:0000313" key="9">
    <source>
        <dbReference type="Proteomes" id="UP000177564"/>
    </source>
</evidence>
<evidence type="ECO:0000256" key="4">
    <source>
        <dbReference type="ARBA" id="ARBA00035206"/>
    </source>
</evidence>
<comment type="function">
    <text evidence="5">One of two assembly initiator proteins, it binds directly to the 5'-end of the 23S rRNA, where it nucleates assembly of the 50S subunit.</text>
</comment>
<reference evidence="8 9" key="1">
    <citation type="journal article" date="2016" name="Nat. Commun.">
        <title>Thousands of microbial genomes shed light on interconnected biogeochemical processes in an aquifer system.</title>
        <authorList>
            <person name="Anantharaman K."/>
            <person name="Brown C.T."/>
            <person name="Hug L.A."/>
            <person name="Sharon I."/>
            <person name="Castelle C.J."/>
            <person name="Probst A.J."/>
            <person name="Thomas B.C."/>
            <person name="Singh A."/>
            <person name="Wilkins M.J."/>
            <person name="Karaoz U."/>
            <person name="Brodie E.L."/>
            <person name="Williams K.H."/>
            <person name="Hubbard S.S."/>
            <person name="Banfield J.F."/>
        </authorList>
    </citation>
    <scope>NUCLEOTIDE SEQUENCE [LARGE SCALE GENOMIC DNA]</scope>
</reference>
<keyword evidence="2 5" id="KW-0689">Ribosomal protein</keyword>
<dbReference type="EMBL" id="MEWU01000003">
    <property type="protein sequence ID" value="OGC84047.1"/>
    <property type="molecule type" value="Genomic_DNA"/>
</dbReference>
<keyword evidence="3 5" id="KW-0687">Ribonucleoprotein</keyword>
<dbReference type="Proteomes" id="UP000177564">
    <property type="component" value="Unassembled WGS sequence"/>
</dbReference>
<dbReference type="SUPFAM" id="SSF50104">
    <property type="entry name" value="Translation proteins SH3-like domain"/>
    <property type="match status" value="1"/>
</dbReference>
<dbReference type="PROSITE" id="PS01108">
    <property type="entry name" value="RIBOSOMAL_L24"/>
    <property type="match status" value="1"/>
</dbReference>
<dbReference type="InterPro" id="IPR005824">
    <property type="entry name" value="KOW"/>
</dbReference>
<dbReference type="InterPro" id="IPR003256">
    <property type="entry name" value="Ribosomal_uL24"/>
</dbReference>
<sequence length="79" mass="8893">MKQHVKKGDAVYVLTGNEKGKTGKVLHVFPKLDMVLVEGVGMRKKHQKPRREGQKGQIIDKHFPIHISNVAPVRSGKKK</sequence>
<organism evidence="8 9">
    <name type="scientific">Candidatus Adlerbacteria bacterium RIFCSPHIGHO2_02_FULL_52_17</name>
    <dbReference type="NCBI Taxonomy" id="1797240"/>
    <lineage>
        <taxon>Bacteria</taxon>
        <taxon>Candidatus Adleribacteriota</taxon>
    </lineage>
</organism>
<evidence type="ECO:0000259" key="7">
    <source>
        <dbReference type="SMART" id="SM00739"/>
    </source>
</evidence>
<dbReference type="GO" id="GO:0019843">
    <property type="term" value="F:rRNA binding"/>
    <property type="evidence" value="ECO:0007669"/>
    <property type="project" value="UniProtKB-UniRule"/>
</dbReference>
<dbReference type="Pfam" id="PF17136">
    <property type="entry name" value="ribosomal_L24"/>
    <property type="match status" value="1"/>
</dbReference>
<dbReference type="GO" id="GO:0003735">
    <property type="term" value="F:structural constituent of ribosome"/>
    <property type="evidence" value="ECO:0007669"/>
    <property type="project" value="InterPro"/>
</dbReference>
<dbReference type="PANTHER" id="PTHR12903">
    <property type="entry name" value="MITOCHONDRIAL RIBOSOMAL PROTEIN L24"/>
    <property type="match status" value="1"/>
</dbReference>
<evidence type="ECO:0000313" key="8">
    <source>
        <dbReference type="EMBL" id="OGC84047.1"/>
    </source>
</evidence>
<dbReference type="InterPro" id="IPR014722">
    <property type="entry name" value="Rib_uL2_dom2"/>
</dbReference>
<evidence type="ECO:0000256" key="5">
    <source>
        <dbReference type="HAMAP-Rule" id="MF_01326"/>
    </source>
</evidence>
<comment type="caution">
    <text evidence="8">The sequence shown here is derived from an EMBL/GenBank/DDBJ whole genome shotgun (WGS) entry which is preliminary data.</text>
</comment>
<dbReference type="InterPro" id="IPR005825">
    <property type="entry name" value="Ribosomal_uL24_CS"/>
</dbReference>